<evidence type="ECO:0000256" key="7">
    <source>
        <dbReference type="ARBA" id="ARBA00023065"/>
    </source>
</evidence>
<dbReference type="FunCoup" id="A0A165HT52">
    <property type="interactions" value="86"/>
</dbReference>
<keyword evidence="9" id="KW-0472">Membrane</keyword>
<keyword evidence="6 11" id="KW-0999">Mitochondrion inner membrane</keyword>
<dbReference type="STRING" id="1328760.A0A165HT52"/>
<comment type="subunit">
    <text evidence="11">F-type ATPases have 2 components, CF(1) - the catalytic core - and CF(0) - the membrane proton channel. CF(1) and CF(0) have multiple subunits.</text>
</comment>
<keyword evidence="5 11" id="KW-0375">Hydrogen ion transport</keyword>
<sequence length="96" mass="10532">MSSSTGVNVLRYSALVLGVFYGLTHQASLTAQQKIAQIDRDYEKKESLIAQAKAAYVQKTLPAEKKTASGDIVTDPNDSKFDLEAYLTMKMAEEAK</sequence>
<proteinExistence type="inferred from homology"/>
<dbReference type="GO" id="GO:0015986">
    <property type="term" value="P:proton motive force-driven ATP synthesis"/>
    <property type="evidence" value="ECO:0007669"/>
    <property type="project" value="InterPro"/>
</dbReference>
<accession>A0A165HT52</accession>
<evidence type="ECO:0000256" key="9">
    <source>
        <dbReference type="ARBA" id="ARBA00023136"/>
    </source>
</evidence>
<dbReference type="Pfam" id="PF05680">
    <property type="entry name" value="ATP-synt_E"/>
    <property type="match status" value="1"/>
</dbReference>
<evidence type="ECO:0000256" key="3">
    <source>
        <dbReference type="ARBA" id="ARBA00022448"/>
    </source>
</evidence>
<keyword evidence="7 11" id="KW-0406">Ion transport</keyword>
<keyword evidence="4 11" id="KW-0138">CF(0)</keyword>
<dbReference type="AlphaFoldDB" id="A0A165HT52"/>
<comment type="similarity">
    <text evidence="2 11">Belongs to the ATPase e subunit family.</text>
</comment>
<dbReference type="InParanoid" id="A0A165HT52"/>
<keyword evidence="13" id="KW-1185">Reference proteome</keyword>
<dbReference type="EMBL" id="KV407457">
    <property type="protein sequence ID" value="KZF23901.1"/>
    <property type="molecule type" value="Genomic_DNA"/>
</dbReference>
<protein>
    <recommendedName>
        <fullName evidence="11">ATP synthase F(0) complex subunit e, mitochondrial</fullName>
    </recommendedName>
</protein>
<name>A0A165HT52_XYLHT</name>
<dbReference type="OMA" id="FYGLYHQ"/>
<dbReference type="GO" id="GO:0045259">
    <property type="term" value="C:proton-transporting ATP synthase complex"/>
    <property type="evidence" value="ECO:0007669"/>
    <property type="project" value="UniProtKB-UniRule"/>
</dbReference>
<dbReference type="GO" id="GO:0005743">
    <property type="term" value="C:mitochondrial inner membrane"/>
    <property type="evidence" value="ECO:0007669"/>
    <property type="project" value="UniProtKB-SubCell"/>
</dbReference>
<dbReference type="Proteomes" id="UP000076632">
    <property type="component" value="Unassembled WGS sequence"/>
</dbReference>
<evidence type="ECO:0000256" key="5">
    <source>
        <dbReference type="ARBA" id="ARBA00022781"/>
    </source>
</evidence>
<evidence type="ECO:0000256" key="1">
    <source>
        <dbReference type="ARBA" id="ARBA00004273"/>
    </source>
</evidence>
<evidence type="ECO:0000256" key="6">
    <source>
        <dbReference type="ARBA" id="ARBA00022792"/>
    </source>
</evidence>
<dbReference type="GO" id="GO:0015078">
    <property type="term" value="F:proton transmembrane transporter activity"/>
    <property type="evidence" value="ECO:0007669"/>
    <property type="project" value="InterPro"/>
</dbReference>
<dbReference type="InterPro" id="IPR008386">
    <property type="entry name" value="ATP_synth_F0_esu_mt"/>
</dbReference>
<gene>
    <name evidence="12" type="ORF">L228DRAFT_246751</name>
</gene>
<keyword evidence="8 11" id="KW-0496">Mitochondrion</keyword>
<comment type="function">
    <text evidence="11">Subunit e, of the mitochondrial membrane ATP synthase complex (F(1)F(0) ATP synthase or Complex V) that produces ATP from ADP in the presence of a proton gradient across the membrane which is generated by electron transport complexes of the respiratory chain. ATP synthase complex consist of a soluble F(1) head domain - the catalytic core - and a membrane F(1) domain - the membrane proton channel. These two domains are linked by a central stalk rotating inside the F(1) region and a stationary peripheral stalk. During catalysis, ATP synthesis in the catalytic domain of F(1) is coupled via a rotary mechanism of the central stalk subunits to proton translocation. In vivo, can only synthesize ATP although its ATP hydrolase activity can be activated artificially in vitro. Part of the complex F(0) domain.</text>
</comment>
<comment type="subcellular location">
    <subcellularLocation>
        <location evidence="1 11">Mitochondrion inner membrane</location>
    </subcellularLocation>
</comment>
<organism evidence="12 13">
    <name type="scientific">Xylona heveae (strain CBS 132557 / TC161)</name>
    <dbReference type="NCBI Taxonomy" id="1328760"/>
    <lineage>
        <taxon>Eukaryota</taxon>
        <taxon>Fungi</taxon>
        <taxon>Dikarya</taxon>
        <taxon>Ascomycota</taxon>
        <taxon>Pezizomycotina</taxon>
        <taxon>Xylonomycetes</taxon>
        <taxon>Xylonales</taxon>
        <taxon>Xylonaceae</taxon>
        <taxon>Xylona</taxon>
    </lineage>
</organism>
<evidence type="ECO:0000313" key="12">
    <source>
        <dbReference type="EMBL" id="KZF23901.1"/>
    </source>
</evidence>
<evidence type="ECO:0000256" key="10">
    <source>
        <dbReference type="ARBA" id="ARBA00023310"/>
    </source>
</evidence>
<evidence type="ECO:0000256" key="8">
    <source>
        <dbReference type="ARBA" id="ARBA00023128"/>
    </source>
</evidence>
<evidence type="ECO:0000256" key="2">
    <source>
        <dbReference type="ARBA" id="ARBA00007333"/>
    </source>
</evidence>
<evidence type="ECO:0000256" key="11">
    <source>
        <dbReference type="RuleBase" id="RU367005"/>
    </source>
</evidence>
<keyword evidence="10 11" id="KW-0066">ATP synthesis</keyword>
<reference evidence="12 13" key="1">
    <citation type="journal article" date="2016" name="Fungal Biol.">
        <title>The genome of Xylona heveae provides a window into fungal endophytism.</title>
        <authorList>
            <person name="Gazis R."/>
            <person name="Kuo A."/>
            <person name="Riley R."/>
            <person name="LaButti K."/>
            <person name="Lipzen A."/>
            <person name="Lin J."/>
            <person name="Amirebrahimi M."/>
            <person name="Hesse C.N."/>
            <person name="Spatafora J.W."/>
            <person name="Henrissat B."/>
            <person name="Hainaut M."/>
            <person name="Grigoriev I.V."/>
            <person name="Hibbett D.S."/>
        </authorList>
    </citation>
    <scope>NUCLEOTIDE SEQUENCE [LARGE SCALE GENOMIC DNA]</scope>
    <source>
        <strain evidence="12 13">TC161</strain>
    </source>
</reference>
<evidence type="ECO:0000256" key="4">
    <source>
        <dbReference type="ARBA" id="ARBA00022547"/>
    </source>
</evidence>
<evidence type="ECO:0000313" key="13">
    <source>
        <dbReference type="Proteomes" id="UP000076632"/>
    </source>
</evidence>
<dbReference type="OrthoDB" id="2125027at2759"/>
<dbReference type="GeneID" id="28897623"/>
<dbReference type="RefSeq" id="XP_018189456.1">
    <property type="nucleotide sequence ID" value="XM_018332486.1"/>
</dbReference>
<keyword evidence="3 11" id="KW-0813">Transport</keyword>